<feature type="compositionally biased region" description="Polar residues" evidence="1">
    <location>
        <begin position="139"/>
        <end position="148"/>
    </location>
</feature>
<sequence length="159" mass="17159">MKLIFDATRRRCAVTRGVECGRRAHVGGGLCARGSAADAEGRVRLHRRAGRVRGRADVAAGDKRDAARSENRVGSALGRIPGASRRLAKLDVLDWRKLTVCPALERANSRGYKTPNALKRRGHRTSTELESWGCGTPSGPKSQCQSEGQKLARKMPGSA</sequence>
<proteinExistence type="predicted"/>
<name>A0A6A6NM48_9PEZI</name>
<evidence type="ECO:0000313" key="2">
    <source>
        <dbReference type="EMBL" id="KAF2452537.1"/>
    </source>
</evidence>
<gene>
    <name evidence="2" type="ORF">BDY21DRAFT_157263</name>
</gene>
<protein>
    <submittedName>
        <fullName evidence="2">Uncharacterized protein</fullName>
    </submittedName>
</protein>
<keyword evidence="3" id="KW-1185">Reference proteome</keyword>
<dbReference type="Proteomes" id="UP000799766">
    <property type="component" value="Unassembled WGS sequence"/>
</dbReference>
<organism evidence="2 3">
    <name type="scientific">Lineolata rhizophorae</name>
    <dbReference type="NCBI Taxonomy" id="578093"/>
    <lineage>
        <taxon>Eukaryota</taxon>
        <taxon>Fungi</taxon>
        <taxon>Dikarya</taxon>
        <taxon>Ascomycota</taxon>
        <taxon>Pezizomycotina</taxon>
        <taxon>Dothideomycetes</taxon>
        <taxon>Dothideomycetes incertae sedis</taxon>
        <taxon>Lineolatales</taxon>
        <taxon>Lineolataceae</taxon>
        <taxon>Lineolata</taxon>
    </lineage>
</organism>
<reference evidence="2" key="1">
    <citation type="journal article" date="2020" name="Stud. Mycol.">
        <title>101 Dothideomycetes genomes: a test case for predicting lifestyles and emergence of pathogens.</title>
        <authorList>
            <person name="Haridas S."/>
            <person name="Albert R."/>
            <person name="Binder M."/>
            <person name="Bloem J."/>
            <person name="Labutti K."/>
            <person name="Salamov A."/>
            <person name="Andreopoulos B."/>
            <person name="Baker S."/>
            <person name="Barry K."/>
            <person name="Bills G."/>
            <person name="Bluhm B."/>
            <person name="Cannon C."/>
            <person name="Castanera R."/>
            <person name="Culley D."/>
            <person name="Daum C."/>
            <person name="Ezra D."/>
            <person name="Gonzalez J."/>
            <person name="Henrissat B."/>
            <person name="Kuo A."/>
            <person name="Liang C."/>
            <person name="Lipzen A."/>
            <person name="Lutzoni F."/>
            <person name="Magnuson J."/>
            <person name="Mondo S."/>
            <person name="Nolan M."/>
            <person name="Ohm R."/>
            <person name="Pangilinan J."/>
            <person name="Park H.-J."/>
            <person name="Ramirez L."/>
            <person name="Alfaro M."/>
            <person name="Sun H."/>
            <person name="Tritt A."/>
            <person name="Yoshinaga Y."/>
            <person name="Zwiers L.-H."/>
            <person name="Turgeon B."/>
            <person name="Goodwin S."/>
            <person name="Spatafora J."/>
            <person name="Crous P."/>
            <person name="Grigoriev I."/>
        </authorList>
    </citation>
    <scope>NUCLEOTIDE SEQUENCE</scope>
    <source>
        <strain evidence="2">ATCC 16933</strain>
    </source>
</reference>
<feature type="region of interest" description="Disordered" evidence="1">
    <location>
        <begin position="112"/>
        <end position="159"/>
    </location>
</feature>
<evidence type="ECO:0000256" key="1">
    <source>
        <dbReference type="SAM" id="MobiDB-lite"/>
    </source>
</evidence>
<dbReference type="EMBL" id="MU001707">
    <property type="protein sequence ID" value="KAF2452537.1"/>
    <property type="molecule type" value="Genomic_DNA"/>
</dbReference>
<accession>A0A6A6NM48</accession>
<dbReference type="AlphaFoldDB" id="A0A6A6NM48"/>
<evidence type="ECO:0000313" key="3">
    <source>
        <dbReference type="Proteomes" id="UP000799766"/>
    </source>
</evidence>